<accession>A0ACA9SHD6</accession>
<comment type="caution">
    <text evidence="1">The sequence shown here is derived from an EMBL/GenBank/DDBJ whole genome shotgun (WGS) entry which is preliminary data.</text>
</comment>
<name>A0ACA9SHD6_9GLOM</name>
<proteinExistence type="predicted"/>
<evidence type="ECO:0000313" key="1">
    <source>
        <dbReference type="EMBL" id="CAG8838284.1"/>
    </source>
</evidence>
<dbReference type="EMBL" id="CAJVQC010120095">
    <property type="protein sequence ID" value="CAG8838284.1"/>
    <property type="molecule type" value="Genomic_DNA"/>
</dbReference>
<protein>
    <submittedName>
        <fullName evidence="1">497_t:CDS:1</fullName>
    </submittedName>
</protein>
<gene>
    <name evidence="1" type="ORF">RPERSI_LOCUS30615</name>
</gene>
<evidence type="ECO:0000313" key="2">
    <source>
        <dbReference type="Proteomes" id="UP000789920"/>
    </source>
</evidence>
<organism evidence="1 2">
    <name type="scientific">Racocetra persica</name>
    <dbReference type="NCBI Taxonomy" id="160502"/>
    <lineage>
        <taxon>Eukaryota</taxon>
        <taxon>Fungi</taxon>
        <taxon>Fungi incertae sedis</taxon>
        <taxon>Mucoromycota</taxon>
        <taxon>Glomeromycotina</taxon>
        <taxon>Glomeromycetes</taxon>
        <taxon>Diversisporales</taxon>
        <taxon>Gigasporaceae</taxon>
        <taxon>Racocetra</taxon>
    </lineage>
</organism>
<dbReference type="Proteomes" id="UP000789920">
    <property type="component" value="Unassembled WGS sequence"/>
</dbReference>
<reference evidence="1" key="1">
    <citation type="submission" date="2021-06" db="EMBL/GenBank/DDBJ databases">
        <authorList>
            <person name="Kallberg Y."/>
            <person name="Tangrot J."/>
            <person name="Rosling A."/>
        </authorList>
    </citation>
    <scope>NUCLEOTIDE SEQUENCE</scope>
    <source>
        <strain evidence="1">MA461A</strain>
    </source>
</reference>
<sequence length="75" mass="8328">MFLYNLTLQPPTTINVAVVGHFSGTKQQEIVVSRVTRLEFLRADPNSGKLQTLLTHDVFGIIRSLTPFRLTGGSK</sequence>
<feature type="non-terminal residue" evidence="1">
    <location>
        <position position="75"/>
    </location>
</feature>
<keyword evidence="2" id="KW-1185">Reference proteome</keyword>